<dbReference type="OrthoDB" id="8915289at2759"/>
<name>A0A310S7V1_9HYME</name>
<dbReference type="PANTHER" id="PTHR21261:SF3">
    <property type="entry name" value="BEATEN PATH VII"/>
    <property type="match status" value="1"/>
</dbReference>
<feature type="domain" description="Ig-like" evidence="2">
    <location>
        <begin position="248"/>
        <end position="353"/>
    </location>
</feature>
<organism evidence="3 4">
    <name type="scientific">Eufriesea mexicana</name>
    <dbReference type="NCBI Taxonomy" id="516756"/>
    <lineage>
        <taxon>Eukaryota</taxon>
        <taxon>Metazoa</taxon>
        <taxon>Ecdysozoa</taxon>
        <taxon>Arthropoda</taxon>
        <taxon>Hexapoda</taxon>
        <taxon>Insecta</taxon>
        <taxon>Pterygota</taxon>
        <taxon>Neoptera</taxon>
        <taxon>Endopterygota</taxon>
        <taxon>Hymenoptera</taxon>
        <taxon>Apocrita</taxon>
        <taxon>Aculeata</taxon>
        <taxon>Apoidea</taxon>
        <taxon>Anthophila</taxon>
        <taxon>Apidae</taxon>
        <taxon>Eufriesea</taxon>
    </lineage>
</organism>
<dbReference type="SUPFAM" id="SSF48726">
    <property type="entry name" value="Immunoglobulin"/>
    <property type="match status" value="2"/>
</dbReference>
<evidence type="ECO:0000259" key="2">
    <source>
        <dbReference type="PROSITE" id="PS50835"/>
    </source>
</evidence>
<dbReference type="InterPro" id="IPR007110">
    <property type="entry name" value="Ig-like_dom"/>
</dbReference>
<dbReference type="PANTHER" id="PTHR21261">
    <property type="entry name" value="BEAT PROTEIN"/>
    <property type="match status" value="1"/>
</dbReference>
<accession>A0A310S7V1</accession>
<keyword evidence="1" id="KW-1015">Disulfide bond</keyword>
<reference evidence="3 4" key="1">
    <citation type="submission" date="2015-07" db="EMBL/GenBank/DDBJ databases">
        <title>The genome of Eufriesea mexicana.</title>
        <authorList>
            <person name="Pan H."/>
            <person name="Kapheim K."/>
        </authorList>
    </citation>
    <scope>NUCLEOTIDE SEQUENCE [LARGE SCALE GENOMIC DNA]</scope>
    <source>
        <strain evidence="3">0111107269</strain>
        <tissue evidence="3">Whole body</tissue>
    </source>
</reference>
<dbReference type="InterPro" id="IPR013783">
    <property type="entry name" value="Ig-like_fold"/>
</dbReference>
<protein>
    <recommendedName>
        <fullName evidence="2">Ig-like domain-containing protein</fullName>
    </recommendedName>
</protein>
<gene>
    <name evidence="3" type="ORF">WN48_00956</name>
</gene>
<dbReference type="InterPro" id="IPR013162">
    <property type="entry name" value="CD80_C2-set"/>
</dbReference>
<sequence>FSDATSSQLHVRLIAPYYITYGSTATMHCNHTVPHAFLHEVKFMKDDKKILQYIKDRKPSFLEGAVEGANMQNWNEYERRKECQECLELTAKNIYSRVKSKFRDASGVVEVLGWWEKGMIEKESLGMKEDRMQGLNKGAKTEQRVLFRYEAAVRFYHVVTMQAEIRNLVHWQKSAITLYPTLKERVLQMCPWQDIFEYLENGTTIKLKNVRFEASGSYSCQVSMTTPIYSETSESVQMKVIVPQTENPKITFKKSMYVVGESLEANCTSSAAHPVPHLTWYINDKEVDISLVNHYPHTYHKDQLMSATAKLTIEVSALHAGENGYLEISCSSTIPDYPLHHVKYADIRKETVSVQIIPAPIAESSAPNVAWGWPLATLLCILCVMHKIIP</sequence>
<dbReference type="EMBL" id="KQ771508">
    <property type="protein sequence ID" value="OAD52538.1"/>
    <property type="molecule type" value="Genomic_DNA"/>
</dbReference>
<dbReference type="PROSITE" id="PS50835">
    <property type="entry name" value="IG_LIKE"/>
    <property type="match status" value="1"/>
</dbReference>
<evidence type="ECO:0000256" key="1">
    <source>
        <dbReference type="ARBA" id="ARBA00023157"/>
    </source>
</evidence>
<dbReference type="Proteomes" id="UP000250275">
    <property type="component" value="Unassembled WGS sequence"/>
</dbReference>
<dbReference type="AlphaFoldDB" id="A0A310S7V1"/>
<evidence type="ECO:0000313" key="3">
    <source>
        <dbReference type="EMBL" id="OAD52538.1"/>
    </source>
</evidence>
<dbReference type="Pfam" id="PF08205">
    <property type="entry name" value="C2-set_2"/>
    <property type="match status" value="1"/>
</dbReference>
<dbReference type="Gene3D" id="2.60.40.10">
    <property type="entry name" value="Immunoglobulins"/>
    <property type="match status" value="1"/>
</dbReference>
<proteinExistence type="predicted"/>
<dbReference type="InterPro" id="IPR036179">
    <property type="entry name" value="Ig-like_dom_sf"/>
</dbReference>
<keyword evidence="4" id="KW-1185">Reference proteome</keyword>
<feature type="non-terminal residue" evidence="3">
    <location>
        <position position="1"/>
    </location>
</feature>
<evidence type="ECO:0000313" key="4">
    <source>
        <dbReference type="Proteomes" id="UP000250275"/>
    </source>
</evidence>